<keyword evidence="1" id="KW-0175">Coiled coil</keyword>
<gene>
    <name evidence="3" type="ORF">MYCIT1_LOCUS20800</name>
</gene>
<dbReference type="EMBL" id="CAVNYO010000399">
    <property type="protein sequence ID" value="CAK5273954.1"/>
    <property type="molecule type" value="Genomic_DNA"/>
</dbReference>
<dbReference type="Proteomes" id="UP001295794">
    <property type="component" value="Unassembled WGS sequence"/>
</dbReference>
<sequence>MRPGPAYGYPHSFHSWHGPRRFVWFFIGAASATLWMKHKEAHRYPNDRYFGHCYRPAVPALQPRADATPPPASPDAPMSPTSSPPVSLPISSRAAEISSAVNHMPPASLPWGYPESHRERQWEEEKKKLQSITRQAEDVMTKISEATVDTMLTAMEALKVKLAEHRLQREEAQRELEKKLEEQRNVPHRFV</sequence>
<evidence type="ECO:0000256" key="2">
    <source>
        <dbReference type="SAM" id="MobiDB-lite"/>
    </source>
</evidence>
<accession>A0AAD2K1N9</accession>
<feature type="region of interest" description="Disordered" evidence="2">
    <location>
        <begin position="61"/>
        <end position="89"/>
    </location>
</feature>
<organism evidence="3 4">
    <name type="scientific">Mycena citricolor</name>
    <dbReference type="NCBI Taxonomy" id="2018698"/>
    <lineage>
        <taxon>Eukaryota</taxon>
        <taxon>Fungi</taxon>
        <taxon>Dikarya</taxon>
        <taxon>Basidiomycota</taxon>
        <taxon>Agaricomycotina</taxon>
        <taxon>Agaricomycetes</taxon>
        <taxon>Agaricomycetidae</taxon>
        <taxon>Agaricales</taxon>
        <taxon>Marasmiineae</taxon>
        <taxon>Mycenaceae</taxon>
        <taxon>Mycena</taxon>
    </lineage>
</organism>
<keyword evidence="4" id="KW-1185">Reference proteome</keyword>
<reference evidence="3" key="1">
    <citation type="submission" date="2023-11" db="EMBL/GenBank/DDBJ databases">
        <authorList>
            <person name="De Vega J J."/>
            <person name="De Vega J J."/>
        </authorList>
    </citation>
    <scope>NUCLEOTIDE SEQUENCE</scope>
</reference>
<dbReference type="AlphaFoldDB" id="A0AAD2K1N9"/>
<evidence type="ECO:0000313" key="4">
    <source>
        <dbReference type="Proteomes" id="UP001295794"/>
    </source>
</evidence>
<evidence type="ECO:0000256" key="1">
    <source>
        <dbReference type="SAM" id="Coils"/>
    </source>
</evidence>
<evidence type="ECO:0000313" key="3">
    <source>
        <dbReference type="EMBL" id="CAK5273954.1"/>
    </source>
</evidence>
<feature type="coiled-coil region" evidence="1">
    <location>
        <begin position="155"/>
        <end position="182"/>
    </location>
</feature>
<proteinExistence type="predicted"/>
<name>A0AAD2K1N9_9AGAR</name>
<protein>
    <submittedName>
        <fullName evidence="3">Uncharacterized protein</fullName>
    </submittedName>
</protein>
<comment type="caution">
    <text evidence="3">The sequence shown here is derived from an EMBL/GenBank/DDBJ whole genome shotgun (WGS) entry which is preliminary data.</text>
</comment>